<keyword evidence="1" id="KW-1133">Transmembrane helix</keyword>
<reference evidence="2 3" key="1">
    <citation type="submission" date="2017-11" db="EMBL/GenBank/DDBJ databases">
        <title>The genome of Rhizophagus clarus HR1 reveals common genetic basis of auxotrophy among arbuscular mycorrhizal fungi.</title>
        <authorList>
            <person name="Kobayashi Y."/>
        </authorList>
    </citation>
    <scope>NUCLEOTIDE SEQUENCE [LARGE SCALE GENOMIC DNA]</scope>
    <source>
        <strain evidence="2 3">HR1</strain>
    </source>
</reference>
<organism evidence="2 3">
    <name type="scientific">Rhizophagus clarus</name>
    <dbReference type="NCBI Taxonomy" id="94130"/>
    <lineage>
        <taxon>Eukaryota</taxon>
        <taxon>Fungi</taxon>
        <taxon>Fungi incertae sedis</taxon>
        <taxon>Mucoromycota</taxon>
        <taxon>Glomeromycotina</taxon>
        <taxon>Glomeromycetes</taxon>
        <taxon>Glomerales</taxon>
        <taxon>Glomeraceae</taxon>
        <taxon>Rhizophagus</taxon>
    </lineage>
</organism>
<keyword evidence="3" id="KW-1185">Reference proteome</keyword>
<protein>
    <submittedName>
        <fullName evidence="2">Uncharacterized protein</fullName>
    </submittedName>
</protein>
<comment type="caution">
    <text evidence="2">The sequence shown here is derived from an EMBL/GenBank/DDBJ whole genome shotgun (WGS) entry which is preliminary data.</text>
</comment>
<evidence type="ECO:0000313" key="3">
    <source>
        <dbReference type="Proteomes" id="UP000247702"/>
    </source>
</evidence>
<dbReference type="STRING" id="94130.A0A2Z6QNT7"/>
<gene>
    <name evidence="2" type="ORF">RclHR1_01840002</name>
</gene>
<sequence>MAGFMCNPNEKQLPISYNDENLKGLLFPDLFPTGKGFYKYKIGKNILMVIKTWVEKSIDELIEVNVIRADVPDPIHEPELYELVTKFQIHHCRPEICNGPCAPGERCSNGFPQPLSATTHLTPNSYYYTYRRTKPEDQWIVPYHGPTLLLWQAHYCFMYIISIFFAYYITKYITKPEPIGAFDLEEHDVY</sequence>
<evidence type="ECO:0000313" key="2">
    <source>
        <dbReference type="EMBL" id="GBB91205.1"/>
    </source>
</evidence>
<keyword evidence="1" id="KW-0472">Membrane</keyword>
<dbReference type="Proteomes" id="UP000247702">
    <property type="component" value="Unassembled WGS sequence"/>
</dbReference>
<keyword evidence="1" id="KW-0812">Transmembrane</keyword>
<dbReference type="EMBL" id="BEXD01000935">
    <property type="protein sequence ID" value="GBB91205.1"/>
    <property type="molecule type" value="Genomic_DNA"/>
</dbReference>
<feature type="transmembrane region" description="Helical" evidence="1">
    <location>
        <begin position="148"/>
        <end position="169"/>
    </location>
</feature>
<evidence type="ECO:0000256" key="1">
    <source>
        <dbReference type="SAM" id="Phobius"/>
    </source>
</evidence>
<name>A0A2Z6QNT7_9GLOM</name>
<proteinExistence type="predicted"/>
<accession>A0A2Z6QNT7</accession>
<dbReference type="AlphaFoldDB" id="A0A2Z6QNT7"/>